<accession>A0ACC1S8N0</accession>
<protein>
    <submittedName>
        <fullName evidence="1">Uncharacterized protein</fullName>
    </submittedName>
</protein>
<keyword evidence="2" id="KW-1185">Reference proteome</keyword>
<evidence type="ECO:0000313" key="2">
    <source>
        <dbReference type="Proteomes" id="UP001148662"/>
    </source>
</evidence>
<comment type="caution">
    <text evidence="1">The sequence shown here is derived from an EMBL/GenBank/DDBJ whole genome shotgun (WGS) entry which is preliminary data.</text>
</comment>
<gene>
    <name evidence="1" type="ORF">NM688_g7137</name>
</gene>
<dbReference type="EMBL" id="JANHOG010001607">
    <property type="protein sequence ID" value="KAJ3534433.1"/>
    <property type="molecule type" value="Genomic_DNA"/>
</dbReference>
<sequence length="542" mass="60931">MGSIDAIVLVVAVWLLWKLLGKMLARSPLDNIPGPPSSSFLQGNMREYMDRQGWDFQDQMAEKYGSVVKLHDILGGRALLIHDPRAMHSVLNRDQDSYEFAKWVLDWDRSVFGPGILSVAGENHRRQRKMLNPAFSTSHIREMTPVFYGVADRLGKAIEMHLNGARKEVDILNWMSRAALEIIGQAGLGYSFDPLTHEIKNDLADALKRLLPATFDLITFQLLSSYYMHIGSPGFRRWILDHIPNAKIQEFKNIVDTIDRQSREILRDKKAALEKGDEVLKQQVGKGKDILSILLRMNSSDNEPLEEEEILGQMSTFALAATDTTSNALSRTVQLLAEHQDVQEKLRAEVVEASDSDGRMAYEKLVDLPYLDAVCRETLRVYPPGIFALRDTLRDTVIPISDPITGVDGSRIDEIFVPKGTSIIINIRSSNRNKELWGDDAHEWKPERWLSPLPAAVAETRMPGVYSNLMSFSGGNRACIGFKFSQLEMKVILSTLLARFRFSPSDKDIVWNISGIVYPTVGKLSTKPSLPVMVEPIDAEAI</sequence>
<reference evidence="1" key="1">
    <citation type="submission" date="2022-07" db="EMBL/GenBank/DDBJ databases">
        <title>Genome Sequence of Phlebia brevispora.</title>
        <authorList>
            <person name="Buettner E."/>
        </authorList>
    </citation>
    <scope>NUCLEOTIDE SEQUENCE</scope>
    <source>
        <strain evidence="1">MPL23</strain>
    </source>
</reference>
<dbReference type="Proteomes" id="UP001148662">
    <property type="component" value="Unassembled WGS sequence"/>
</dbReference>
<proteinExistence type="predicted"/>
<evidence type="ECO:0000313" key="1">
    <source>
        <dbReference type="EMBL" id="KAJ3534433.1"/>
    </source>
</evidence>
<name>A0ACC1S8N0_9APHY</name>
<organism evidence="1 2">
    <name type="scientific">Phlebia brevispora</name>
    <dbReference type="NCBI Taxonomy" id="194682"/>
    <lineage>
        <taxon>Eukaryota</taxon>
        <taxon>Fungi</taxon>
        <taxon>Dikarya</taxon>
        <taxon>Basidiomycota</taxon>
        <taxon>Agaricomycotina</taxon>
        <taxon>Agaricomycetes</taxon>
        <taxon>Polyporales</taxon>
        <taxon>Meruliaceae</taxon>
        <taxon>Phlebia</taxon>
    </lineage>
</organism>